<dbReference type="Proteomes" id="UP000595197">
    <property type="component" value="Plasmid pTT6-1"/>
</dbReference>
<dbReference type="RefSeq" id="WP_158046808.1">
    <property type="nucleotide sequence ID" value="NZ_CP067421.1"/>
</dbReference>
<reference evidence="1" key="1">
    <citation type="submission" date="2021-02" db="EMBL/GenBank/DDBJ databases">
        <title>Skermanella TT6 skin isolate.</title>
        <authorList>
            <person name="Lee K."/>
            <person name="Ganzorig M."/>
        </authorList>
    </citation>
    <scope>NUCLEOTIDE SEQUENCE</scope>
    <source>
        <strain evidence="1">TT6</strain>
    </source>
</reference>
<evidence type="ECO:0008006" key="3">
    <source>
        <dbReference type="Google" id="ProtNLM"/>
    </source>
</evidence>
<sequence length="125" mass="13506">MEAAMADGGHLGDREQFWRDHVAGWKSSGLSLRLYSERHGLKAGTLGYWNSRLKAQAADALTSSAGSETVATFLAVHVAEPAVSVSEPWDDRIELVLKGGSVLRVGRGFDAVTLGRLLDVVERRS</sequence>
<proteinExistence type="predicted"/>
<keyword evidence="2" id="KW-1185">Reference proteome</keyword>
<protein>
    <recommendedName>
        <fullName evidence="3">Transposase</fullName>
    </recommendedName>
</protein>
<dbReference type="EMBL" id="CP067421">
    <property type="protein sequence ID" value="QQP92877.1"/>
    <property type="molecule type" value="Genomic_DNA"/>
</dbReference>
<keyword evidence="1" id="KW-0614">Plasmid</keyword>
<accession>A0ABX7BFA2</accession>
<evidence type="ECO:0000313" key="2">
    <source>
        <dbReference type="Proteomes" id="UP000595197"/>
    </source>
</evidence>
<organism evidence="1 2">
    <name type="scientific">Skermanella cutis</name>
    <dbReference type="NCBI Taxonomy" id="2775420"/>
    <lineage>
        <taxon>Bacteria</taxon>
        <taxon>Pseudomonadati</taxon>
        <taxon>Pseudomonadota</taxon>
        <taxon>Alphaproteobacteria</taxon>
        <taxon>Rhodospirillales</taxon>
        <taxon>Azospirillaceae</taxon>
        <taxon>Skermanella</taxon>
    </lineage>
</organism>
<evidence type="ECO:0000313" key="1">
    <source>
        <dbReference type="EMBL" id="QQP92877.1"/>
    </source>
</evidence>
<gene>
    <name evidence="1" type="ORF">IGS68_31040</name>
</gene>
<name>A0ABX7BFA2_9PROT</name>
<dbReference type="NCBIfam" id="NF047593">
    <property type="entry name" value="IS66_ISAeme5_TnpA"/>
    <property type="match status" value="1"/>
</dbReference>
<geneLocation type="plasmid" evidence="1 2">
    <name>pTT6-1</name>
</geneLocation>